<reference evidence="2" key="2">
    <citation type="submission" date="2021-12" db="EMBL/GenBank/DDBJ databases">
        <title>Resequencing data analysis of finger millet.</title>
        <authorList>
            <person name="Hatakeyama M."/>
            <person name="Aluri S."/>
            <person name="Balachadran M.T."/>
            <person name="Sivarajan S.R."/>
            <person name="Poveda L."/>
            <person name="Shimizu-Inatsugi R."/>
            <person name="Schlapbach R."/>
            <person name="Sreeman S.M."/>
            <person name="Shimizu K.K."/>
        </authorList>
    </citation>
    <scope>NUCLEOTIDE SEQUENCE</scope>
</reference>
<feature type="compositionally biased region" description="Pro residues" evidence="1">
    <location>
        <begin position="60"/>
        <end position="105"/>
    </location>
</feature>
<organism evidence="2 3">
    <name type="scientific">Eleusine coracana subsp. coracana</name>
    <dbReference type="NCBI Taxonomy" id="191504"/>
    <lineage>
        <taxon>Eukaryota</taxon>
        <taxon>Viridiplantae</taxon>
        <taxon>Streptophyta</taxon>
        <taxon>Embryophyta</taxon>
        <taxon>Tracheophyta</taxon>
        <taxon>Spermatophyta</taxon>
        <taxon>Magnoliopsida</taxon>
        <taxon>Liliopsida</taxon>
        <taxon>Poales</taxon>
        <taxon>Poaceae</taxon>
        <taxon>PACMAD clade</taxon>
        <taxon>Chloridoideae</taxon>
        <taxon>Cynodonteae</taxon>
        <taxon>Eleusininae</taxon>
        <taxon>Eleusine</taxon>
    </lineage>
</organism>
<evidence type="ECO:0000313" key="2">
    <source>
        <dbReference type="EMBL" id="GJM94155.1"/>
    </source>
</evidence>
<protein>
    <submittedName>
        <fullName evidence="2">Uncharacterized protein</fullName>
    </submittedName>
</protein>
<gene>
    <name evidence="2" type="primary">ga10773</name>
    <name evidence="2" type="ORF">PR202_ga10773</name>
</gene>
<feature type="compositionally biased region" description="Polar residues" evidence="1">
    <location>
        <begin position="1"/>
        <end position="11"/>
    </location>
</feature>
<dbReference type="AlphaFoldDB" id="A0AAV5C7L0"/>
<feature type="region of interest" description="Disordered" evidence="1">
    <location>
        <begin position="1"/>
        <end position="109"/>
    </location>
</feature>
<feature type="compositionally biased region" description="Pro residues" evidence="1">
    <location>
        <begin position="21"/>
        <end position="33"/>
    </location>
</feature>
<dbReference type="Proteomes" id="UP001054889">
    <property type="component" value="Unassembled WGS sequence"/>
</dbReference>
<proteinExistence type="predicted"/>
<accession>A0AAV5C7L0</accession>
<name>A0AAV5C7L0_ELECO</name>
<evidence type="ECO:0000256" key="1">
    <source>
        <dbReference type="SAM" id="MobiDB-lite"/>
    </source>
</evidence>
<comment type="caution">
    <text evidence="2">The sequence shown here is derived from an EMBL/GenBank/DDBJ whole genome shotgun (WGS) entry which is preliminary data.</text>
</comment>
<dbReference type="EMBL" id="BQKI01000004">
    <property type="protein sequence ID" value="GJM94155.1"/>
    <property type="molecule type" value="Genomic_DNA"/>
</dbReference>
<keyword evidence="3" id="KW-1185">Reference proteome</keyword>
<evidence type="ECO:0000313" key="3">
    <source>
        <dbReference type="Proteomes" id="UP001054889"/>
    </source>
</evidence>
<sequence>MRGPEPSTTSHAAPESSPTPRAAPSPPPAPREPPGFAARFAEPVQVYRRRTTPLLEPVVSEPPPPPPEPMVSPPPPSLPKPLVSLPPPSLPKPVVSPPPPSPPEPSSALGLALSSTRRCTTRPSSIGILGRLIPCILMNLEDSGANSKKDLLPVSNLRLLKSIALSVMPLWRDGEVPGSEWHNL</sequence>
<reference evidence="2" key="1">
    <citation type="journal article" date="2018" name="DNA Res.">
        <title>Multiple hybrid de novo genome assembly of finger millet, an orphan allotetraploid crop.</title>
        <authorList>
            <person name="Hatakeyama M."/>
            <person name="Aluri S."/>
            <person name="Balachadran M.T."/>
            <person name="Sivarajan S.R."/>
            <person name="Patrignani A."/>
            <person name="Gruter S."/>
            <person name="Poveda L."/>
            <person name="Shimizu-Inatsugi R."/>
            <person name="Baeten J."/>
            <person name="Francoijs K.J."/>
            <person name="Nataraja K.N."/>
            <person name="Reddy Y.A.N."/>
            <person name="Phadnis S."/>
            <person name="Ravikumar R.L."/>
            <person name="Schlapbach R."/>
            <person name="Sreeman S.M."/>
            <person name="Shimizu K.K."/>
        </authorList>
    </citation>
    <scope>NUCLEOTIDE SEQUENCE</scope>
</reference>